<evidence type="ECO:0000256" key="2">
    <source>
        <dbReference type="SAM" id="MobiDB-lite"/>
    </source>
</evidence>
<feature type="compositionally biased region" description="Basic and acidic residues" evidence="2">
    <location>
        <begin position="315"/>
        <end position="325"/>
    </location>
</feature>
<sequence length="325" mass="36291">MTQDQSAAVGDDAAGATAEDEATAYEEAERWSTVVHGHHVEGRFHKSWPEKKAWLVVDGTCVGRAEDDGVLRIRATSGALANAGWTLEERRGTPFTSGATLEVRHARGRPYDMDLVPGAGAVPGPSAIARTVGLTPPAGSRAERFQALRSRRPRVAAARFLVMKLGWLVWPLLVLLFGPLVDRIIAWLEQFLPDLPDIPWPRIPWPDIHWPRIPWPDLPRIPRPDLPDIPWPDLSWLFAWLAPLKPVILWVLDHDKLIWGVVLGLVLARGELKRQRARDEAAEAERRAELARLARAMRDVAQRGGGARVTHALRQRAEQVQRGED</sequence>
<keyword evidence="3" id="KW-0812">Transmembrane</keyword>
<dbReference type="AlphaFoldDB" id="A0A2I1PBV8"/>
<keyword evidence="3" id="KW-0472">Membrane</keyword>
<reference evidence="4 5" key="1">
    <citation type="submission" date="2017-12" db="EMBL/GenBank/DDBJ databases">
        <title>Phylogenetic diversity of female urinary microbiome.</title>
        <authorList>
            <person name="Thomas-White K."/>
            <person name="Wolfe A.J."/>
        </authorList>
    </citation>
    <scope>NUCLEOTIDE SEQUENCE [LARGE SCALE GENOMIC DNA]</scope>
    <source>
        <strain evidence="4 5">UMB1298</strain>
    </source>
</reference>
<feature type="transmembrane region" description="Helical" evidence="3">
    <location>
        <begin position="161"/>
        <end position="181"/>
    </location>
</feature>
<organism evidence="4 5">
    <name type="scientific">Kytococcus schroeteri</name>
    <dbReference type="NCBI Taxonomy" id="138300"/>
    <lineage>
        <taxon>Bacteria</taxon>
        <taxon>Bacillati</taxon>
        <taxon>Actinomycetota</taxon>
        <taxon>Actinomycetes</taxon>
        <taxon>Micrococcales</taxon>
        <taxon>Kytococcaceae</taxon>
        <taxon>Kytococcus</taxon>
    </lineage>
</organism>
<keyword evidence="1" id="KW-0175">Coiled coil</keyword>
<keyword evidence="3" id="KW-1133">Transmembrane helix</keyword>
<protein>
    <submittedName>
        <fullName evidence="4">Uncharacterized protein</fullName>
    </submittedName>
</protein>
<accession>A0A2I1PBV8</accession>
<feature type="compositionally biased region" description="Low complexity" evidence="2">
    <location>
        <begin position="7"/>
        <end position="17"/>
    </location>
</feature>
<evidence type="ECO:0000313" key="5">
    <source>
        <dbReference type="Proteomes" id="UP000234206"/>
    </source>
</evidence>
<proteinExistence type="predicted"/>
<feature type="coiled-coil region" evidence="1">
    <location>
        <begin position="267"/>
        <end position="294"/>
    </location>
</feature>
<feature type="transmembrane region" description="Helical" evidence="3">
    <location>
        <begin position="247"/>
        <end position="268"/>
    </location>
</feature>
<feature type="region of interest" description="Disordered" evidence="2">
    <location>
        <begin position="302"/>
        <end position="325"/>
    </location>
</feature>
<dbReference type="EMBL" id="PKIZ01000006">
    <property type="protein sequence ID" value="PKZ42113.1"/>
    <property type="molecule type" value="Genomic_DNA"/>
</dbReference>
<gene>
    <name evidence="4" type="ORF">CYJ76_04560</name>
</gene>
<feature type="region of interest" description="Disordered" evidence="2">
    <location>
        <begin position="1"/>
        <end position="27"/>
    </location>
</feature>
<keyword evidence="5" id="KW-1185">Reference proteome</keyword>
<evidence type="ECO:0000256" key="3">
    <source>
        <dbReference type="SAM" id="Phobius"/>
    </source>
</evidence>
<dbReference type="RefSeq" id="WP_101849385.1">
    <property type="nucleotide sequence ID" value="NZ_PKIZ01000006.1"/>
</dbReference>
<dbReference type="Proteomes" id="UP000234206">
    <property type="component" value="Unassembled WGS sequence"/>
</dbReference>
<evidence type="ECO:0000256" key="1">
    <source>
        <dbReference type="SAM" id="Coils"/>
    </source>
</evidence>
<name>A0A2I1PBV8_9MICO</name>
<dbReference type="OrthoDB" id="10009986at2"/>
<comment type="caution">
    <text evidence="4">The sequence shown here is derived from an EMBL/GenBank/DDBJ whole genome shotgun (WGS) entry which is preliminary data.</text>
</comment>
<evidence type="ECO:0000313" key="4">
    <source>
        <dbReference type="EMBL" id="PKZ42113.1"/>
    </source>
</evidence>